<evidence type="ECO:0000313" key="2">
    <source>
        <dbReference type="Proteomes" id="UP000044071"/>
    </source>
</evidence>
<dbReference type="Proteomes" id="UP000044071">
    <property type="component" value="Unassembled WGS sequence"/>
</dbReference>
<keyword evidence="2" id="KW-1185">Reference proteome</keyword>
<name>A0A078KT20_9GAMM</name>
<proteinExistence type="predicted"/>
<dbReference type="RefSeq" id="WP_043874102.1">
    <property type="nucleotide sequence ID" value="NZ_CCVW01000002.1"/>
</dbReference>
<protein>
    <submittedName>
        <fullName evidence="1">Uncharacterized protein</fullName>
    </submittedName>
</protein>
<evidence type="ECO:0000313" key="1">
    <source>
        <dbReference type="EMBL" id="CDZ77595.1"/>
    </source>
</evidence>
<sequence>MPATGVAGIPRICKTQGFSSTPDPNLCSQASSVLTINATIDPVTAAILSANSTINQLQDPLKIVAPPGLAWQINPNLGFAKTVLANATGIATTAKLRSFACGASSSNLSYCAVAGDDKGKPVLYQGTTGILGLQPIDMSSIFAGTDISQGQINQLSCTTPPNGIRTCAAIGVGTDSSANLTSPFILQTIDNGKTWKNIISDQIALGPQITLNSVDCTANGSATLCQVTGQDTGPNSGPILYYNSDSTNWQTYSLASTVISPQSSTGSISCASLPNADIHCLITLNNNDANAPTLIFSNLIGNEGTNLIKGGNYGAAVTGSAVTRGNSIIYNGVGCTENAGGSFCSAAGSSDGTPFVVQTDNLLSNVWKASVQNQSQPGVLTSVGCSSTGGNVFCNAAGQSTTQTALLAGGITGLAYSTSAAKVWAPVTSIETAGVRYSSAASVVAAAKPARVILGVNSNTQAAVMAQAGADNAWVPVPIIAAILTPVVNQ</sequence>
<dbReference type="AlphaFoldDB" id="A0A078KT20"/>
<organism evidence="1 2">
    <name type="scientific">Legionella massiliensis</name>
    <dbReference type="NCBI Taxonomy" id="1034943"/>
    <lineage>
        <taxon>Bacteria</taxon>
        <taxon>Pseudomonadati</taxon>
        <taxon>Pseudomonadota</taxon>
        <taxon>Gammaproteobacteria</taxon>
        <taxon>Legionellales</taxon>
        <taxon>Legionellaceae</taxon>
        <taxon>Legionella</taxon>
    </lineage>
</organism>
<accession>A0A078KT20</accession>
<gene>
    <name evidence="1" type="ORF">BN59_01879</name>
</gene>
<reference evidence="1 2" key="1">
    <citation type="submission" date="2014-06" db="EMBL/GenBank/DDBJ databases">
        <authorList>
            <person name="Urmite Genomes Urmite Genomes"/>
        </authorList>
    </citation>
    <scope>NUCLEOTIDE SEQUENCE [LARGE SCALE GENOMIC DNA]</scope>
</reference>
<dbReference type="EMBL" id="CCSB01000002">
    <property type="protein sequence ID" value="CDZ77595.1"/>
    <property type="molecule type" value="Genomic_DNA"/>
</dbReference>